<reference evidence="2 3" key="1">
    <citation type="submission" date="2014-11" db="EMBL/GenBank/DDBJ databases">
        <title>Genome sequence and analysis of novel Kurthia sp.</title>
        <authorList>
            <person name="Lawson J.N."/>
            <person name="Gonzalez J.E."/>
            <person name="Rinauldi L."/>
            <person name="Xuan Z."/>
            <person name="Firman A."/>
            <person name="Shaddox L."/>
            <person name="Trudeau A."/>
            <person name="Shah S."/>
            <person name="Reiman D."/>
        </authorList>
    </citation>
    <scope>NUCLEOTIDE SEQUENCE [LARGE SCALE GENOMIC DNA]</scope>
    <source>
        <strain evidence="2 3">3B1D</strain>
    </source>
</reference>
<dbReference type="Proteomes" id="UP000288623">
    <property type="component" value="Unassembled WGS sequence"/>
</dbReference>
<dbReference type="RefSeq" id="WP_126991304.1">
    <property type="nucleotide sequence ID" value="NZ_JTFC01000034.1"/>
</dbReference>
<gene>
    <name evidence="2" type="ORF">QI30_14345</name>
</gene>
<dbReference type="EMBL" id="JTFC01000034">
    <property type="protein sequence ID" value="RUS53749.1"/>
    <property type="molecule type" value="Genomic_DNA"/>
</dbReference>
<keyword evidence="3" id="KW-1185">Reference proteome</keyword>
<accession>A0A433RRD8</accession>
<protein>
    <submittedName>
        <fullName evidence="2">Uncharacterized protein</fullName>
    </submittedName>
</protein>
<keyword evidence="1" id="KW-0812">Transmembrane</keyword>
<evidence type="ECO:0000313" key="2">
    <source>
        <dbReference type="EMBL" id="RUS53749.1"/>
    </source>
</evidence>
<organism evidence="2 3">
    <name type="scientific">Candidatus Kurthia intestinigallinarum</name>
    <dbReference type="NCBI Taxonomy" id="1562256"/>
    <lineage>
        <taxon>Bacteria</taxon>
        <taxon>Bacillati</taxon>
        <taxon>Bacillota</taxon>
        <taxon>Bacilli</taxon>
        <taxon>Bacillales</taxon>
        <taxon>Caryophanaceae</taxon>
        <taxon>Kurthia</taxon>
    </lineage>
</organism>
<keyword evidence="1" id="KW-0472">Membrane</keyword>
<name>A0A433RRD8_9BACL</name>
<comment type="caution">
    <text evidence="2">The sequence shown here is derived from an EMBL/GenBank/DDBJ whole genome shotgun (WGS) entry which is preliminary data.</text>
</comment>
<sequence>MKEIKGLYVILVAMFFVNLTNMTLFNNEWNGIAMWLNTVLFVAGTAYFLLSKDAIKKNK</sequence>
<dbReference type="OrthoDB" id="2739814at2"/>
<keyword evidence="1" id="KW-1133">Transmembrane helix</keyword>
<feature type="transmembrane region" description="Helical" evidence="1">
    <location>
        <begin position="32"/>
        <end position="50"/>
    </location>
</feature>
<feature type="transmembrane region" description="Helical" evidence="1">
    <location>
        <begin position="7"/>
        <end position="26"/>
    </location>
</feature>
<evidence type="ECO:0000256" key="1">
    <source>
        <dbReference type="SAM" id="Phobius"/>
    </source>
</evidence>
<evidence type="ECO:0000313" key="3">
    <source>
        <dbReference type="Proteomes" id="UP000288623"/>
    </source>
</evidence>
<dbReference type="AlphaFoldDB" id="A0A433RRD8"/>
<proteinExistence type="predicted"/>